<dbReference type="EMBL" id="JBAMIC010004070">
    <property type="protein sequence ID" value="KAK7087958.1"/>
    <property type="molecule type" value="Genomic_DNA"/>
</dbReference>
<dbReference type="InterPro" id="IPR001611">
    <property type="entry name" value="Leu-rich_rpt"/>
</dbReference>
<dbReference type="InterPro" id="IPR032675">
    <property type="entry name" value="LRR_dom_sf"/>
</dbReference>
<evidence type="ECO:0000256" key="2">
    <source>
        <dbReference type="ARBA" id="ARBA00012007"/>
    </source>
</evidence>
<comment type="caution">
    <text evidence="4">The sequence shown here is derived from an EMBL/GenBank/DDBJ whole genome shotgun (WGS) entry which is preliminary data.</text>
</comment>
<comment type="catalytic activity">
    <reaction evidence="3">
        <text>2'-phospho-[ligated tRNA] + NAD(+) = mature tRNA + ADP-alpha-D-ribose 1'',2''-cyclic phosphate + nicotinamide</text>
        <dbReference type="Rhea" id="RHEA:23324"/>
        <dbReference type="Rhea" id="RHEA-COMP:11106"/>
        <dbReference type="Rhea" id="RHEA-COMP:11107"/>
        <dbReference type="ChEBI" id="CHEBI:17154"/>
        <dbReference type="ChEBI" id="CHEBI:57540"/>
        <dbReference type="ChEBI" id="CHEBI:76596"/>
        <dbReference type="ChEBI" id="CHEBI:82883"/>
        <dbReference type="ChEBI" id="CHEBI:85027"/>
        <dbReference type="EC" id="2.7.1.160"/>
    </reaction>
</comment>
<dbReference type="GO" id="GO:0031146">
    <property type="term" value="P:SCF-dependent proteasomal ubiquitin-dependent protein catabolic process"/>
    <property type="evidence" value="ECO:0007669"/>
    <property type="project" value="TreeGrafter"/>
</dbReference>
<sequence>MEVISADKDDVKGSLKEKKEVELYRERLSKRLTYILRYGAKKEGLQMDESGFVRLQELLSVPLMGQYSSEEIMKEVTTSQSHRGSHRFDVHAENGITLVRASYGRKLEKNPHHEGSKVFTLFESSMQTILSNLEQYDLQDFPDDYLIGFMLHRLAKQKKLNNSCLKVLLVPALEHLNLEDVFLTQNTLRTVYSQCPHLKSVSLRNCGYIVTDSMLSQLTKKLRSLEFLNLTGCNHVTDQGITSLIKNLPHLKRLGLSSNKGITEAGVICLLQKAPSLKLVDVYGLKASEEAKETIDQIRVERKIIVILNGLEEKDENGVKRHIAPTCLKGMM</sequence>
<comment type="function">
    <text evidence="1">Catalyzes the last step of tRNA splicing, the transfer of the splice junction 2'-phosphate from ligated tRNA to NAD to produce ADP-ribose 1''-2'' cyclic phosphate.</text>
</comment>
<dbReference type="GO" id="GO:0000215">
    <property type="term" value="F:tRNA 2'-phosphotransferase activity"/>
    <property type="evidence" value="ECO:0007669"/>
    <property type="project" value="UniProtKB-EC"/>
</dbReference>
<dbReference type="InterPro" id="IPR042080">
    <property type="entry name" value="RNA_2'-PTrans_N"/>
</dbReference>
<gene>
    <name evidence="4" type="ORF">V1264_021944</name>
</gene>
<dbReference type="Gene3D" id="1.10.10.970">
    <property type="entry name" value="RNA 2'-phosphotransferase, Tpt1/KptA family, N-terminal domain"/>
    <property type="match status" value="1"/>
</dbReference>
<dbReference type="AlphaFoldDB" id="A0AAN9AJ71"/>
<dbReference type="GO" id="GO:0019005">
    <property type="term" value="C:SCF ubiquitin ligase complex"/>
    <property type="evidence" value="ECO:0007669"/>
    <property type="project" value="TreeGrafter"/>
</dbReference>
<protein>
    <recommendedName>
        <fullName evidence="2">2'-phosphotransferase</fullName>
        <ecNumber evidence="2">2.7.1.160</ecNumber>
    </recommendedName>
</protein>
<dbReference type="Pfam" id="PF01885">
    <property type="entry name" value="PTS_2-RNA"/>
    <property type="match status" value="1"/>
</dbReference>
<evidence type="ECO:0000313" key="5">
    <source>
        <dbReference type="Proteomes" id="UP001374579"/>
    </source>
</evidence>
<dbReference type="Proteomes" id="UP001374579">
    <property type="component" value="Unassembled WGS sequence"/>
</dbReference>
<evidence type="ECO:0000256" key="1">
    <source>
        <dbReference type="ARBA" id="ARBA00003343"/>
    </source>
</evidence>
<evidence type="ECO:0000313" key="4">
    <source>
        <dbReference type="EMBL" id="KAK7087958.1"/>
    </source>
</evidence>
<proteinExistence type="predicted"/>
<dbReference type="InterPro" id="IPR002745">
    <property type="entry name" value="Ptrans_KptA/Tpt1"/>
</dbReference>
<dbReference type="SUPFAM" id="SSF52047">
    <property type="entry name" value="RNI-like"/>
    <property type="match status" value="1"/>
</dbReference>
<dbReference type="SUPFAM" id="SSF56399">
    <property type="entry name" value="ADP-ribosylation"/>
    <property type="match status" value="1"/>
</dbReference>
<dbReference type="PANTHER" id="PTHR13318">
    <property type="entry name" value="PARTNER OF PAIRED, ISOFORM B-RELATED"/>
    <property type="match status" value="1"/>
</dbReference>
<evidence type="ECO:0000256" key="3">
    <source>
        <dbReference type="ARBA" id="ARBA00047949"/>
    </source>
</evidence>
<keyword evidence="5" id="KW-1185">Reference proteome</keyword>
<dbReference type="InterPro" id="IPR006553">
    <property type="entry name" value="Leu-rich_rpt_Cys-con_subtyp"/>
</dbReference>
<name>A0AAN9AJ71_9CAEN</name>
<dbReference type="Pfam" id="PF13516">
    <property type="entry name" value="LRR_6"/>
    <property type="match status" value="2"/>
</dbReference>
<reference evidence="4 5" key="1">
    <citation type="submission" date="2024-02" db="EMBL/GenBank/DDBJ databases">
        <title>Chromosome-scale genome assembly of the rough periwinkle Littorina saxatilis.</title>
        <authorList>
            <person name="De Jode A."/>
            <person name="Faria R."/>
            <person name="Formenti G."/>
            <person name="Sims Y."/>
            <person name="Smith T.P."/>
            <person name="Tracey A."/>
            <person name="Wood J.M.D."/>
            <person name="Zagrodzka Z.B."/>
            <person name="Johannesson K."/>
            <person name="Butlin R.K."/>
            <person name="Leder E.H."/>
        </authorList>
    </citation>
    <scope>NUCLEOTIDE SEQUENCE [LARGE SCALE GENOMIC DNA]</scope>
    <source>
        <strain evidence="4">Snail1</strain>
        <tissue evidence="4">Muscle</tissue>
    </source>
</reference>
<accession>A0AAN9AJ71</accession>
<organism evidence="4 5">
    <name type="scientific">Littorina saxatilis</name>
    <dbReference type="NCBI Taxonomy" id="31220"/>
    <lineage>
        <taxon>Eukaryota</taxon>
        <taxon>Metazoa</taxon>
        <taxon>Spiralia</taxon>
        <taxon>Lophotrochozoa</taxon>
        <taxon>Mollusca</taxon>
        <taxon>Gastropoda</taxon>
        <taxon>Caenogastropoda</taxon>
        <taxon>Littorinimorpha</taxon>
        <taxon>Littorinoidea</taxon>
        <taxon>Littorinidae</taxon>
        <taxon>Littorina</taxon>
    </lineage>
</organism>
<dbReference type="Gene3D" id="3.80.10.10">
    <property type="entry name" value="Ribonuclease Inhibitor"/>
    <property type="match status" value="1"/>
</dbReference>
<dbReference type="EC" id="2.7.1.160" evidence="2"/>
<dbReference type="SMART" id="SM00367">
    <property type="entry name" value="LRR_CC"/>
    <property type="match status" value="3"/>
</dbReference>